<dbReference type="Gene3D" id="3.40.630.30">
    <property type="match status" value="1"/>
</dbReference>
<dbReference type="GO" id="GO:0016747">
    <property type="term" value="F:acyltransferase activity, transferring groups other than amino-acyl groups"/>
    <property type="evidence" value="ECO:0007669"/>
    <property type="project" value="InterPro"/>
</dbReference>
<dbReference type="AlphaFoldDB" id="A0A852YS11"/>
<dbReference type="Pfam" id="PF13302">
    <property type="entry name" value="Acetyltransf_3"/>
    <property type="match status" value="1"/>
</dbReference>
<dbReference type="InterPro" id="IPR000182">
    <property type="entry name" value="GNAT_dom"/>
</dbReference>
<protein>
    <submittedName>
        <fullName evidence="2">RimJ/RimL family protein N-acetyltransferase</fullName>
    </submittedName>
</protein>
<dbReference type="EMBL" id="JACBZY010000001">
    <property type="protein sequence ID" value="NYH00500.1"/>
    <property type="molecule type" value="Genomic_DNA"/>
</dbReference>
<keyword evidence="3" id="KW-1185">Reference proteome</keyword>
<proteinExistence type="predicted"/>
<dbReference type="PANTHER" id="PTHR43792:SF1">
    <property type="entry name" value="N-ACETYLTRANSFERASE DOMAIN-CONTAINING PROTEIN"/>
    <property type="match status" value="1"/>
</dbReference>
<keyword evidence="2" id="KW-0808">Transferase</keyword>
<name>A0A852YS11_9MICO</name>
<dbReference type="InterPro" id="IPR051531">
    <property type="entry name" value="N-acetyltransferase"/>
</dbReference>
<evidence type="ECO:0000313" key="2">
    <source>
        <dbReference type="EMBL" id="NYH00500.1"/>
    </source>
</evidence>
<sequence length="172" mass="18966">MADIVEGRVRLEPATLDQLDAYFRDPDQLAEALRSPLPEGWPSDVNAFLWVANALQRAPEAAARWMYWAIEAETGRLIGDGGLRSEKPGALDVSYELAEEFRGRGLGAPLVDALCRIGFEDPAITRIEAHTRVDDEASPSTLLRAGFERVGVIEPLDPEVGRATVEWVRLRG</sequence>
<gene>
    <name evidence="2" type="ORF">BJ979_003125</name>
</gene>
<dbReference type="RefSeq" id="WP_179569366.1">
    <property type="nucleotide sequence ID" value="NZ_JACBZY010000001.1"/>
</dbReference>
<evidence type="ECO:0000259" key="1">
    <source>
        <dbReference type="PROSITE" id="PS51186"/>
    </source>
</evidence>
<dbReference type="PANTHER" id="PTHR43792">
    <property type="entry name" value="GNAT FAMILY, PUTATIVE (AFU_ORTHOLOGUE AFUA_3G00765)-RELATED-RELATED"/>
    <property type="match status" value="1"/>
</dbReference>
<dbReference type="PROSITE" id="PS51186">
    <property type="entry name" value="GNAT"/>
    <property type="match status" value="1"/>
</dbReference>
<accession>A0A852YS11</accession>
<comment type="caution">
    <text evidence="2">The sequence shown here is derived from an EMBL/GenBank/DDBJ whole genome shotgun (WGS) entry which is preliminary data.</text>
</comment>
<dbReference type="SUPFAM" id="SSF55729">
    <property type="entry name" value="Acyl-CoA N-acyltransferases (Nat)"/>
    <property type="match status" value="1"/>
</dbReference>
<evidence type="ECO:0000313" key="3">
    <source>
        <dbReference type="Proteomes" id="UP000553888"/>
    </source>
</evidence>
<organism evidence="2 3">
    <name type="scientific">Schumannella luteola</name>
    <dbReference type="NCBI Taxonomy" id="472059"/>
    <lineage>
        <taxon>Bacteria</taxon>
        <taxon>Bacillati</taxon>
        <taxon>Actinomycetota</taxon>
        <taxon>Actinomycetes</taxon>
        <taxon>Micrococcales</taxon>
        <taxon>Microbacteriaceae</taxon>
        <taxon>Schumannella</taxon>
    </lineage>
</organism>
<feature type="domain" description="N-acetyltransferase" evidence="1">
    <location>
        <begin position="9"/>
        <end position="171"/>
    </location>
</feature>
<dbReference type="Proteomes" id="UP000553888">
    <property type="component" value="Unassembled WGS sequence"/>
</dbReference>
<dbReference type="InterPro" id="IPR016181">
    <property type="entry name" value="Acyl_CoA_acyltransferase"/>
</dbReference>
<reference evidence="2 3" key="1">
    <citation type="submission" date="2020-07" db="EMBL/GenBank/DDBJ databases">
        <title>Sequencing the genomes of 1000 actinobacteria strains.</title>
        <authorList>
            <person name="Klenk H.-P."/>
        </authorList>
    </citation>
    <scope>NUCLEOTIDE SEQUENCE [LARGE SCALE GENOMIC DNA]</scope>
    <source>
        <strain evidence="2 3">DSM 23141</strain>
    </source>
</reference>